<accession>A0A4D6MU37</accession>
<dbReference type="AlphaFoldDB" id="A0A4D6MU37"/>
<dbReference type="EMBL" id="CP039352">
    <property type="protein sequence ID" value="QCE04131.1"/>
    <property type="molecule type" value="Genomic_DNA"/>
</dbReference>
<dbReference type="Proteomes" id="UP000501690">
    <property type="component" value="Linkage Group LG8"/>
</dbReference>
<keyword evidence="2" id="KW-1185">Reference proteome</keyword>
<gene>
    <name evidence="1" type="ORF">DEO72_LG8g2164</name>
</gene>
<protein>
    <submittedName>
        <fullName evidence="1">Uncharacterized protein</fullName>
    </submittedName>
</protein>
<reference evidence="1 2" key="1">
    <citation type="submission" date="2019-04" db="EMBL/GenBank/DDBJ databases">
        <title>An improved genome assembly and genetic linkage map for asparagus bean, Vigna unguiculata ssp. sesquipedialis.</title>
        <authorList>
            <person name="Xia Q."/>
            <person name="Zhang R."/>
            <person name="Dong Y."/>
        </authorList>
    </citation>
    <scope>NUCLEOTIDE SEQUENCE [LARGE SCALE GENOMIC DNA]</scope>
    <source>
        <tissue evidence="1">Leaf</tissue>
    </source>
</reference>
<sequence length="301" mass="34073">MVGVGRISMETVTKVREDPLEEIAKSSWPTKVGYEWVVADTDNPWQYKDMKLKELSVADKEVVETLMKFTDRLPTKRHKAQLGKKNLILFQTLRKEKAKRKVELPVRPGRGKDVKKVRATLLGSGSPAGGKGLEANLIELPEIVVQRDIETNVSDTLISSIDSMDPNALWEWRSREGIGRQFDEESGSSMVGVGRISMETVTKVREDPLEEIAKSSWPTKVGYEWVVADTDNPWQYKDMKLKELSVADKEVVETLMKFTDRLPTKRHKAQLGKKNLILFQTLRKEKAVRAKAVGSTKVPNL</sequence>
<proteinExistence type="predicted"/>
<evidence type="ECO:0000313" key="2">
    <source>
        <dbReference type="Proteomes" id="UP000501690"/>
    </source>
</evidence>
<evidence type="ECO:0000313" key="1">
    <source>
        <dbReference type="EMBL" id="QCE04131.1"/>
    </source>
</evidence>
<name>A0A4D6MU37_VIGUN</name>
<organism evidence="1 2">
    <name type="scientific">Vigna unguiculata</name>
    <name type="common">Cowpea</name>
    <dbReference type="NCBI Taxonomy" id="3917"/>
    <lineage>
        <taxon>Eukaryota</taxon>
        <taxon>Viridiplantae</taxon>
        <taxon>Streptophyta</taxon>
        <taxon>Embryophyta</taxon>
        <taxon>Tracheophyta</taxon>
        <taxon>Spermatophyta</taxon>
        <taxon>Magnoliopsida</taxon>
        <taxon>eudicotyledons</taxon>
        <taxon>Gunneridae</taxon>
        <taxon>Pentapetalae</taxon>
        <taxon>rosids</taxon>
        <taxon>fabids</taxon>
        <taxon>Fabales</taxon>
        <taxon>Fabaceae</taxon>
        <taxon>Papilionoideae</taxon>
        <taxon>50 kb inversion clade</taxon>
        <taxon>NPAAA clade</taxon>
        <taxon>indigoferoid/millettioid clade</taxon>
        <taxon>Phaseoleae</taxon>
        <taxon>Vigna</taxon>
    </lineage>
</organism>